<evidence type="ECO:0000256" key="7">
    <source>
        <dbReference type="ARBA" id="ARBA00023136"/>
    </source>
</evidence>
<keyword evidence="3" id="KW-1003">Cell membrane</keyword>
<feature type="region of interest" description="Disordered" evidence="11">
    <location>
        <begin position="144"/>
        <end position="163"/>
    </location>
</feature>
<dbReference type="Gene3D" id="3.80.10.10">
    <property type="entry name" value="Ribonuclease Inhibitor"/>
    <property type="match status" value="2"/>
</dbReference>
<reference evidence="12 13" key="1">
    <citation type="submission" date="2016-10" db="EMBL/GenBank/DDBJ databases">
        <authorList>
            <person name="Cai Z."/>
        </authorList>
    </citation>
    <scope>NUCLEOTIDE SEQUENCE [LARGE SCALE GENOMIC DNA]</scope>
</reference>
<keyword evidence="4" id="KW-0812">Transmembrane</keyword>
<organism evidence="12 13">
    <name type="scientific">Tetradesmus obliquus</name>
    <name type="common">Green alga</name>
    <name type="synonym">Acutodesmus obliquus</name>
    <dbReference type="NCBI Taxonomy" id="3088"/>
    <lineage>
        <taxon>Eukaryota</taxon>
        <taxon>Viridiplantae</taxon>
        <taxon>Chlorophyta</taxon>
        <taxon>core chlorophytes</taxon>
        <taxon>Chlorophyceae</taxon>
        <taxon>CS clade</taxon>
        <taxon>Sphaeropleales</taxon>
        <taxon>Scenedesmaceae</taxon>
        <taxon>Tetradesmus</taxon>
    </lineage>
</organism>
<dbReference type="InterPro" id="IPR036047">
    <property type="entry name" value="F-box-like_dom_sf"/>
</dbReference>
<dbReference type="InterPro" id="IPR032675">
    <property type="entry name" value="LRR_dom_sf"/>
</dbReference>
<keyword evidence="13" id="KW-1185">Reference proteome</keyword>
<evidence type="ECO:0000256" key="6">
    <source>
        <dbReference type="ARBA" id="ARBA00022989"/>
    </source>
</evidence>
<keyword evidence="5" id="KW-0732">Signal</keyword>
<keyword evidence="6" id="KW-1133">Transmembrane helix</keyword>
<evidence type="ECO:0000256" key="1">
    <source>
        <dbReference type="ARBA" id="ARBA00004236"/>
    </source>
</evidence>
<protein>
    <submittedName>
        <fullName evidence="12">Uncharacterized protein</fullName>
    </submittedName>
</protein>
<dbReference type="Proteomes" id="UP000256970">
    <property type="component" value="Unassembled WGS sequence"/>
</dbReference>
<evidence type="ECO:0000313" key="13">
    <source>
        <dbReference type="Proteomes" id="UP000256970"/>
    </source>
</evidence>
<keyword evidence="9" id="KW-0325">Glycoprotein</keyword>
<gene>
    <name evidence="12" type="ORF">BQ4739_LOCUS6082</name>
</gene>
<evidence type="ECO:0000256" key="9">
    <source>
        <dbReference type="ARBA" id="ARBA00023180"/>
    </source>
</evidence>
<evidence type="ECO:0000256" key="4">
    <source>
        <dbReference type="ARBA" id="ARBA00022692"/>
    </source>
</evidence>
<feature type="region of interest" description="Disordered" evidence="11">
    <location>
        <begin position="69"/>
        <end position="91"/>
    </location>
</feature>
<evidence type="ECO:0000256" key="2">
    <source>
        <dbReference type="ARBA" id="ARBA00004430"/>
    </source>
</evidence>
<dbReference type="EMBL" id="FNXT01000650">
    <property type="protein sequence ID" value="SZX65602.1"/>
    <property type="molecule type" value="Genomic_DNA"/>
</dbReference>
<accession>A0A383VLI8</accession>
<evidence type="ECO:0000313" key="12">
    <source>
        <dbReference type="EMBL" id="SZX65602.1"/>
    </source>
</evidence>
<name>A0A383VLI8_TETOB</name>
<evidence type="ECO:0000256" key="10">
    <source>
        <dbReference type="ARBA" id="ARBA00037847"/>
    </source>
</evidence>
<dbReference type="PANTHER" id="PTHR48052">
    <property type="entry name" value="UNNAMED PRODUCT"/>
    <property type="match status" value="1"/>
</dbReference>
<evidence type="ECO:0000256" key="5">
    <source>
        <dbReference type="ARBA" id="ARBA00022729"/>
    </source>
</evidence>
<dbReference type="AlphaFoldDB" id="A0A383VLI8"/>
<keyword evidence="8" id="KW-0675">Receptor</keyword>
<dbReference type="GO" id="GO:0005886">
    <property type="term" value="C:plasma membrane"/>
    <property type="evidence" value="ECO:0007669"/>
    <property type="project" value="UniProtKB-SubCell"/>
</dbReference>
<dbReference type="PANTHER" id="PTHR48052:SF8">
    <property type="entry name" value="LRR RECEPTOR-LIKE SERINE_THREONINE-PROTEIN KINASE FLS2"/>
    <property type="match status" value="1"/>
</dbReference>
<keyword evidence="7" id="KW-0472">Membrane</keyword>
<proteinExistence type="predicted"/>
<dbReference type="SUPFAM" id="SSF52047">
    <property type="entry name" value="RNI-like"/>
    <property type="match status" value="1"/>
</dbReference>
<evidence type="ECO:0000256" key="11">
    <source>
        <dbReference type="SAM" id="MobiDB-lite"/>
    </source>
</evidence>
<dbReference type="GO" id="GO:0012505">
    <property type="term" value="C:endomembrane system"/>
    <property type="evidence" value="ECO:0007669"/>
    <property type="project" value="UniProtKB-SubCell"/>
</dbReference>
<sequence length="742" mass="79521">MVKAYMLAGSGRVWQEAQQFDFPSAVLAHILSYVETRQRISSCACVSRAWPAAAVSVTTSITDTKLGCREQHKHKQEQLPDPDGNSMRSSHASSLAAWLQKHGSHLTQLMVSEHCSQRHNTDLSLPWQQLSQLQSLKVWDADLQSDAPSNGSGSSSSSSSGTGSMLAALQELTRLSLYGCTFPSTLFACGLPALTNLRHLEIDGVDARARQAPAAAAARAAGLARAEAGPAAVAAAGLVPAEAGPAAAAAAAAAAEVEEGRGDEDAEAPYMLAAAAALTVEYAHVLSCGLGHSLQALTQLTCLNLCSQLIQPSNFASLSNLQQLQHLKLFLCPGLNTCANAFAQLPPSLTSLQVINGHGGNQLDLINYCIPGVFAGLTRLQHLELVNVLGFEVALLAQLSSLTSFKLERERESGEFSFDPENDEGDLALLLALPQLHQLQQLQLTGVLRWAPDEQIDSYTGLFAPSALTALNLQHNELERVLGRLCLRLVCSCRCCGDCRWVGRGETQLWLTTVVAPGTPMAALTALTALTELAVGGDVVDDAVAMGGLGHMMQLQGRLGVFFSQTLSLTGWRQLNGMLGEEVQQQQQQQQQRQQGLLLHSFSCGLSKTVDMLAVLDPQHLTDVSLSLGRTFAFITDSSALSAALLRLSSLQRLVLIDVADGRLGSALTTLSQLRHLTSLEMGGFWDPQYDSDSDSSWEFRGRLKPQLAAALQQLLAAPLPLQQLKLQLSECQCWTWRASPA</sequence>
<evidence type="ECO:0000256" key="3">
    <source>
        <dbReference type="ARBA" id="ARBA00022475"/>
    </source>
</evidence>
<feature type="compositionally biased region" description="Low complexity" evidence="11">
    <location>
        <begin position="149"/>
        <end position="163"/>
    </location>
</feature>
<evidence type="ECO:0000256" key="8">
    <source>
        <dbReference type="ARBA" id="ARBA00023170"/>
    </source>
</evidence>
<dbReference type="SUPFAM" id="SSF81383">
    <property type="entry name" value="F-box domain"/>
    <property type="match status" value="1"/>
</dbReference>
<comment type="subcellular location">
    <subcellularLocation>
        <location evidence="1">Cell membrane</location>
    </subcellularLocation>
    <subcellularLocation>
        <location evidence="2">Cytoplasm</location>
        <location evidence="2">Cytoskeleton</location>
        <location evidence="2">Cilium axoneme</location>
    </subcellularLocation>
    <subcellularLocation>
        <location evidence="10">Endomembrane system</location>
        <topology evidence="10">Single-pass membrane protein</topology>
    </subcellularLocation>
</comment>
<dbReference type="GO" id="GO:0005930">
    <property type="term" value="C:axoneme"/>
    <property type="evidence" value="ECO:0007669"/>
    <property type="project" value="UniProtKB-SubCell"/>
</dbReference>